<dbReference type="EMBL" id="JACTNZ010000011">
    <property type="protein sequence ID" value="KAG5526095.1"/>
    <property type="molecule type" value="Genomic_DNA"/>
</dbReference>
<sequence>MLLKQRTESSRKKAGPRKSCQESSRKAHNEQLVKFAYVNSLIEKQVQQLNAKPEEISQVRQIREDHKSNLHEKDLLLKHLQFC</sequence>
<gene>
    <name evidence="2" type="ORF">RHGRI_032406</name>
</gene>
<evidence type="ECO:0000256" key="1">
    <source>
        <dbReference type="SAM" id="MobiDB-lite"/>
    </source>
</evidence>
<dbReference type="Proteomes" id="UP000823749">
    <property type="component" value="Chromosome 11"/>
</dbReference>
<reference evidence="2" key="1">
    <citation type="submission" date="2020-08" db="EMBL/GenBank/DDBJ databases">
        <title>Plant Genome Project.</title>
        <authorList>
            <person name="Zhang R.-G."/>
        </authorList>
    </citation>
    <scope>NUCLEOTIDE SEQUENCE</scope>
    <source>
        <strain evidence="2">WSP0</strain>
        <tissue evidence="2">Leaf</tissue>
    </source>
</reference>
<keyword evidence="3" id="KW-1185">Reference proteome</keyword>
<evidence type="ECO:0000313" key="3">
    <source>
        <dbReference type="Proteomes" id="UP000823749"/>
    </source>
</evidence>
<proteinExistence type="predicted"/>
<feature type="compositionally biased region" description="Basic and acidic residues" evidence="1">
    <location>
        <begin position="1"/>
        <end position="11"/>
    </location>
</feature>
<dbReference type="AlphaFoldDB" id="A0AAV6IHG0"/>
<organism evidence="2 3">
    <name type="scientific">Rhododendron griersonianum</name>
    <dbReference type="NCBI Taxonomy" id="479676"/>
    <lineage>
        <taxon>Eukaryota</taxon>
        <taxon>Viridiplantae</taxon>
        <taxon>Streptophyta</taxon>
        <taxon>Embryophyta</taxon>
        <taxon>Tracheophyta</taxon>
        <taxon>Spermatophyta</taxon>
        <taxon>Magnoliopsida</taxon>
        <taxon>eudicotyledons</taxon>
        <taxon>Gunneridae</taxon>
        <taxon>Pentapetalae</taxon>
        <taxon>asterids</taxon>
        <taxon>Ericales</taxon>
        <taxon>Ericaceae</taxon>
        <taxon>Ericoideae</taxon>
        <taxon>Rhodoreae</taxon>
        <taxon>Rhododendron</taxon>
    </lineage>
</organism>
<feature type="region of interest" description="Disordered" evidence="1">
    <location>
        <begin position="1"/>
        <end position="27"/>
    </location>
</feature>
<protein>
    <submittedName>
        <fullName evidence="2">Uncharacterized protein</fullName>
    </submittedName>
</protein>
<accession>A0AAV6IHG0</accession>
<evidence type="ECO:0000313" key="2">
    <source>
        <dbReference type="EMBL" id="KAG5526095.1"/>
    </source>
</evidence>
<name>A0AAV6IHG0_9ERIC</name>
<comment type="caution">
    <text evidence="2">The sequence shown here is derived from an EMBL/GenBank/DDBJ whole genome shotgun (WGS) entry which is preliminary data.</text>
</comment>